<accession>A0AAT9GID6</accession>
<reference evidence="1" key="1">
    <citation type="submission" date="2024-02" db="EMBL/GenBank/DDBJ databases">
        <title>Sediminibacterium planktonica sp. nov. and Sediminibacterium longus sp. nov., isolated from surface lake and river water.</title>
        <authorList>
            <person name="Watanabe K."/>
            <person name="Takemine S."/>
            <person name="Ishii Y."/>
            <person name="Ogata Y."/>
            <person name="Shindo C."/>
            <person name="Suda W."/>
        </authorList>
    </citation>
    <scope>NUCLEOTIDE SEQUENCE</scope>
    <source>
        <strain evidence="1">KACHI17</strain>
    </source>
</reference>
<dbReference type="EMBL" id="AP029612">
    <property type="protein sequence ID" value="BFG70252.1"/>
    <property type="molecule type" value="Genomic_DNA"/>
</dbReference>
<dbReference type="Pfam" id="PF04299">
    <property type="entry name" value="FMN_bind_2"/>
    <property type="match status" value="1"/>
</dbReference>
<proteinExistence type="predicted"/>
<dbReference type="SUPFAM" id="SSF50475">
    <property type="entry name" value="FMN-binding split barrel"/>
    <property type="match status" value="1"/>
</dbReference>
<keyword evidence="1" id="KW-0645">Protease</keyword>
<evidence type="ECO:0000313" key="1">
    <source>
        <dbReference type="EMBL" id="BFG70252.1"/>
    </source>
</evidence>
<dbReference type="RefSeq" id="WP_353550538.1">
    <property type="nucleotide sequence ID" value="NZ_AP029612.1"/>
</dbReference>
<dbReference type="GO" id="GO:0008233">
    <property type="term" value="F:peptidase activity"/>
    <property type="evidence" value="ECO:0007669"/>
    <property type="project" value="UniProtKB-KW"/>
</dbReference>
<dbReference type="PANTHER" id="PTHR35802">
    <property type="entry name" value="PROTEASE SYNTHASE AND SPORULATION PROTEIN PAI 2"/>
    <property type="match status" value="1"/>
</dbReference>
<dbReference type="InterPro" id="IPR012349">
    <property type="entry name" value="Split_barrel_FMN-bd"/>
</dbReference>
<dbReference type="GO" id="GO:0006508">
    <property type="term" value="P:proteolysis"/>
    <property type="evidence" value="ECO:0007669"/>
    <property type="project" value="UniProtKB-KW"/>
</dbReference>
<dbReference type="AlphaFoldDB" id="A0AAT9GID6"/>
<dbReference type="InterPro" id="IPR007396">
    <property type="entry name" value="TR_PAI2-type"/>
</dbReference>
<keyword evidence="1" id="KW-0378">Hydrolase</keyword>
<dbReference type="PIRSF" id="PIRSF010372">
    <property type="entry name" value="PaiB"/>
    <property type="match status" value="1"/>
</dbReference>
<sequence length="210" mass="24042">MYHLPSFQEKNQDEIIAFIKAHPFATLIGVSATNEPVATQIPVLVKERAGVFFLQGHFMKQTDHHHAFLQNDHVLVLFSGPHAYVSASWYENTKQASTWNYMTVHARGKMHLLGDEALPEMLEELTAHFEQNPSSPSQYKELPEEYISRLSKAIVAFEIKLLQTDAVFKLSQNRDEKSFDNIVSKLSSGNWEEKAVAEEMSKRKQQFFTS</sequence>
<dbReference type="Gene3D" id="2.30.110.10">
    <property type="entry name" value="Electron Transport, Fmn-binding Protein, Chain A"/>
    <property type="match status" value="1"/>
</dbReference>
<dbReference type="PANTHER" id="PTHR35802:SF1">
    <property type="entry name" value="PROTEASE SYNTHASE AND SPORULATION PROTEIN PAI 2"/>
    <property type="match status" value="1"/>
</dbReference>
<protein>
    <submittedName>
        <fullName evidence="1">Protease synthase/sporulation negative transcriptional regulator PaiB</fullName>
    </submittedName>
</protein>
<name>A0AAT9GID6_9BACT</name>
<gene>
    <name evidence="1" type="primary">paiB</name>
    <name evidence="1" type="ORF">KACHI17_11330</name>
</gene>
<organism evidence="1">
    <name type="scientific">Sediminibacterium sp. KACHI17</name>
    <dbReference type="NCBI Taxonomy" id="1751071"/>
    <lineage>
        <taxon>Bacteria</taxon>
        <taxon>Pseudomonadati</taxon>
        <taxon>Bacteroidota</taxon>
        <taxon>Chitinophagia</taxon>
        <taxon>Chitinophagales</taxon>
        <taxon>Chitinophagaceae</taxon>
        <taxon>Sediminibacterium</taxon>
    </lineage>
</organism>